<evidence type="ECO:0008006" key="4">
    <source>
        <dbReference type="Google" id="ProtNLM"/>
    </source>
</evidence>
<organism evidence="2 3">
    <name type="scientific">Xenorhabdus taiwanensis</name>
    <dbReference type="NCBI Taxonomy" id="3085177"/>
    <lineage>
        <taxon>Bacteria</taxon>
        <taxon>Pseudomonadati</taxon>
        <taxon>Pseudomonadota</taxon>
        <taxon>Gammaproteobacteria</taxon>
        <taxon>Enterobacterales</taxon>
        <taxon>Morganellaceae</taxon>
        <taxon>Xenorhabdus</taxon>
    </lineage>
</organism>
<name>A0ABM8JT37_9GAMM</name>
<dbReference type="Proteomes" id="UP001529514">
    <property type="component" value="Chromosome"/>
</dbReference>
<sequence length="92" mass="10592">MVSKSKANAESIVVNTTRPVSYVNRRKYPFVKLAHKDNAKSRRLVEQMAFWDRKWTEYEADNSTKTKSRRRLESGGVTARGGGDTHFLGFLR</sequence>
<keyword evidence="3" id="KW-1185">Reference proteome</keyword>
<dbReference type="EMBL" id="AP028978">
    <property type="protein sequence ID" value="BET95863.1"/>
    <property type="molecule type" value="Genomic_DNA"/>
</dbReference>
<gene>
    <name evidence="2" type="ORF">TCT1_07840</name>
</gene>
<evidence type="ECO:0000256" key="1">
    <source>
        <dbReference type="SAM" id="MobiDB-lite"/>
    </source>
</evidence>
<evidence type="ECO:0000313" key="2">
    <source>
        <dbReference type="EMBL" id="BET95863.1"/>
    </source>
</evidence>
<protein>
    <recommendedName>
        <fullName evidence="4">Integrase</fullName>
    </recommendedName>
</protein>
<evidence type="ECO:0000313" key="3">
    <source>
        <dbReference type="Proteomes" id="UP001529514"/>
    </source>
</evidence>
<proteinExistence type="predicted"/>
<feature type="region of interest" description="Disordered" evidence="1">
    <location>
        <begin position="63"/>
        <end position="85"/>
    </location>
</feature>
<reference evidence="2 3" key="1">
    <citation type="submission" date="2023-10" db="EMBL/GenBank/DDBJ databases">
        <title>Xenorhabdus taiwanensis sp. nov., a symbiotic bacterium associated with the entomopathogenic nematode Steinernema taiwanensis.</title>
        <authorList>
            <person name="Tseng C.T."/>
            <person name="Shu H.Y."/>
            <person name="Chen M.H."/>
            <person name="Fang Y.J."/>
            <person name="Wu T.L."/>
            <person name="Lin Y.C."/>
            <person name="Huang C.J."/>
        </authorList>
    </citation>
    <scope>NUCLEOTIDE SEQUENCE [LARGE SCALE GENOMIC DNA]</scope>
    <source>
        <strain evidence="2 3">TCT-1</strain>
    </source>
</reference>
<accession>A0ABM8JT37</accession>